<feature type="transmembrane region" description="Helical" evidence="6">
    <location>
        <begin position="54"/>
        <end position="74"/>
    </location>
</feature>
<dbReference type="Gene3D" id="1.20.1250.20">
    <property type="entry name" value="MFS general substrate transporter like domains"/>
    <property type="match status" value="2"/>
</dbReference>
<protein>
    <recommendedName>
        <fullName evidence="7">Major facilitator superfamily associated domain-containing protein</fullName>
    </recommendedName>
</protein>
<accession>A0ABD3N416</accession>
<dbReference type="PANTHER" id="PTHR16172">
    <property type="entry name" value="MAJOR FACILITATOR SUPERFAMILY DOMAIN-CONTAINING PROTEIN 6-LIKE"/>
    <property type="match status" value="1"/>
</dbReference>
<gene>
    <name evidence="8" type="ORF">ACHAWO_002239</name>
</gene>
<keyword evidence="9" id="KW-1185">Reference proteome</keyword>
<dbReference type="Pfam" id="PF12832">
    <property type="entry name" value="MFS_1_like"/>
    <property type="match status" value="1"/>
</dbReference>
<evidence type="ECO:0000313" key="9">
    <source>
        <dbReference type="Proteomes" id="UP001530400"/>
    </source>
</evidence>
<dbReference type="InterPro" id="IPR024989">
    <property type="entry name" value="MFS_assoc_dom"/>
</dbReference>
<feature type="domain" description="Major facilitator superfamily associated" evidence="7">
    <location>
        <begin position="49"/>
        <end position="430"/>
    </location>
</feature>
<feature type="transmembrane region" description="Helical" evidence="6">
    <location>
        <begin position="23"/>
        <end position="48"/>
    </location>
</feature>
<organism evidence="8 9">
    <name type="scientific">Cyclotella atomus</name>
    <dbReference type="NCBI Taxonomy" id="382360"/>
    <lineage>
        <taxon>Eukaryota</taxon>
        <taxon>Sar</taxon>
        <taxon>Stramenopiles</taxon>
        <taxon>Ochrophyta</taxon>
        <taxon>Bacillariophyta</taxon>
        <taxon>Coscinodiscophyceae</taxon>
        <taxon>Thalassiosirophycidae</taxon>
        <taxon>Stephanodiscales</taxon>
        <taxon>Stephanodiscaceae</taxon>
        <taxon>Cyclotella</taxon>
    </lineage>
</organism>
<dbReference type="PANTHER" id="PTHR16172:SF41">
    <property type="entry name" value="MAJOR FACILITATOR SUPERFAMILY DOMAIN-CONTAINING PROTEIN 6-LIKE"/>
    <property type="match status" value="1"/>
</dbReference>
<dbReference type="GO" id="GO:0016020">
    <property type="term" value="C:membrane"/>
    <property type="evidence" value="ECO:0007669"/>
    <property type="project" value="UniProtKB-SubCell"/>
</dbReference>
<comment type="caution">
    <text evidence="8">The sequence shown here is derived from an EMBL/GenBank/DDBJ whole genome shotgun (WGS) entry which is preliminary data.</text>
</comment>
<feature type="transmembrane region" description="Helical" evidence="6">
    <location>
        <begin position="399"/>
        <end position="416"/>
    </location>
</feature>
<evidence type="ECO:0000259" key="7">
    <source>
        <dbReference type="Pfam" id="PF12832"/>
    </source>
</evidence>
<comment type="subcellular location">
    <subcellularLocation>
        <location evidence="1">Membrane</location>
        <topology evidence="1">Multi-pass membrane protein</topology>
    </subcellularLocation>
</comment>
<evidence type="ECO:0000256" key="1">
    <source>
        <dbReference type="ARBA" id="ARBA00004141"/>
    </source>
</evidence>
<evidence type="ECO:0000256" key="4">
    <source>
        <dbReference type="ARBA" id="ARBA00022989"/>
    </source>
</evidence>
<proteinExistence type="inferred from homology"/>
<feature type="transmembrane region" description="Helical" evidence="6">
    <location>
        <begin position="146"/>
        <end position="165"/>
    </location>
</feature>
<keyword evidence="5 6" id="KW-0472">Membrane</keyword>
<dbReference type="AlphaFoldDB" id="A0ABD3N416"/>
<evidence type="ECO:0000256" key="2">
    <source>
        <dbReference type="ARBA" id="ARBA00005241"/>
    </source>
</evidence>
<evidence type="ECO:0000256" key="6">
    <source>
        <dbReference type="SAM" id="Phobius"/>
    </source>
</evidence>
<feature type="transmembrane region" description="Helical" evidence="6">
    <location>
        <begin position="95"/>
        <end position="112"/>
    </location>
</feature>
<comment type="similarity">
    <text evidence="2">Belongs to the major facilitator superfamily. MFSD6 family.</text>
</comment>
<feature type="transmembrane region" description="Helical" evidence="6">
    <location>
        <begin position="209"/>
        <end position="228"/>
    </location>
</feature>
<dbReference type="InterPro" id="IPR036259">
    <property type="entry name" value="MFS_trans_sf"/>
</dbReference>
<evidence type="ECO:0000256" key="5">
    <source>
        <dbReference type="ARBA" id="ARBA00023136"/>
    </source>
</evidence>
<dbReference type="EMBL" id="JALLPJ020001308">
    <property type="protein sequence ID" value="KAL3770522.1"/>
    <property type="molecule type" value="Genomic_DNA"/>
</dbReference>
<keyword evidence="4 6" id="KW-1133">Transmembrane helix</keyword>
<evidence type="ECO:0000313" key="8">
    <source>
        <dbReference type="EMBL" id="KAL3770522.1"/>
    </source>
</evidence>
<evidence type="ECO:0000256" key="3">
    <source>
        <dbReference type="ARBA" id="ARBA00022692"/>
    </source>
</evidence>
<feature type="transmembrane region" description="Helical" evidence="6">
    <location>
        <begin position="186"/>
        <end position="203"/>
    </location>
</feature>
<dbReference type="InterPro" id="IPR051717">
    <property type="entry name" value="MFS_MFSD6"/>
</dbReference>
<dbReference type="Proteomes" id="UP001530400">
    <property type="component" value="Unassembled WGS sequence"/>
</dbReference>
<keyword evidence="3 6" id="KW-0812">Transmembrane</keyword>
<feature type="transmembrane region" description="Helical" evidence="6">
    <location>
        <begin position="263"/>
        <end position="289"/>
    </location>
</feature>
<reference evidence="8 9" key="1">
    <citation type="submission" date="2024-10" db="EMBL/GenBank/DDBJ databases">
        <title>Updated reference genomes for cyclostephanoid diatoms.</title>
        <authorList>
            <person name="Roberts W.R."/>
            <person name="Alverson A.J."/>
        </authorList>
    </citation>
    <scope>NUCLEOTIDE SEQUENCE [LARGE SCALE GENOMIC DNA]</scope>
    <source>
        <strain evidence="8 9">AJA010-31</strain>
    </source>
</reference>
<sequence length="503" mass="55414">MRSPIQADSQKAKSTFQAFRPRLLFCPLFAWNAITGGKFISTLLQYLSPNFSEGVIGLTLSIQYVVVTLLAGWGGRLADMEEKQSTFWGWGRLKVMCWGILIGTIAFVGHGLPNLLKYGIITNPDDDSIMMFPWHLELGWHISMRILWAVAFVLTAPAMDGLALAHLSAIDGSSQQDFGVERMYGAVWWGGGSLIAGIGIDYFGFEFLYALAIVLGIFVYVAVGLYLWSVNRDTSGSFDEAEDDFITDTNIQSTSETIKTKDMFVAICSSFYGLSLVFFVFTFAIGLSVVDNLAFLFFNWLGSSNSMDGWTVVFTVILELPLFYLSPSLLKRFGPGKLLLIAGSAYVIRVVGYALVPQGNLWMILILEMLHGISYACSKTGSVEYIARVTPDGHEASGQGLLFTIRFFGVVVGLFFGGLTQQTFGGRILYLGMGVLVFIGMIVLSIAEACKSDQESSENDESNHLLVKSDSACSSSSAFADVSTERWCKNLKYDSLNKYVKDW</sequence>
<feature type="transmembrane region" description="Helical" evidence="6">
    <location>
        <begin position="309"/>
        <end position="326"/>
    </location>
</feature>
<feature type="transmembrane region" description="Helical" evidence="6">
    <location>
        <begin position="338"/>
        <end position="355"/>
    </location>
</feature>
<dbReference type="SUPFAM" id="SSF103473">
    <property type="entry name" value="MFS general substrate transporter"/>
    <property type="match status" value="1"/>
</dbReference>
<feature type="transmembrane region" description="Helical" evidence="6">
    <location>
        <begin position="428"/>
        <end position="447"/>
    </location>
</feature>
<name>A0ABD3N416_9STRA</name>